<comment type="caution">
    <text evidence="3">The sequence shown here is derived from an EMBL/GenBank/DDBJ whole genome shotgun (WGS) entry which is preliminary data.</text>
</comment>
<dbReference type="InterPro" id="IPR013094">
    <property type="entry name" value="AB_hydrolase_3"/>
</dbReference>
<evidence type="ECO:0000313" key="4">
    <source>
        <dbReference type="Proteomes" id="UP001408356"/>
    </source>
</evidence>
<evidence type="ECO:0000259" key="2">
    <source>
        <dbReference type="Pfam" id="PF07859"/>
    </source>
</evidence>
<sequence length="336" mass="36760">MTGKTEPPYPLHESILGRIDDQYAAFYNQHVKDKQQVHLQPVEASRASGILIPGAGPLQPVASTADYSIPRKESKGPEVKVRCFTPQGEKPSTGWPVCVYFHGGGWVLGTIDTENVIASNLCARAKCVVVAVDYRLAPEDPFPAAVHDCWEAVLWTLGEGKGILDIDTTKLATGGSSAGANLAAIMCQRSADRGGPKFLLQLLSVPVMDNTADVTNNESWKENQFTPALPAEKMLWYRRHYLPNKEDWGHPEASPLFWKGDWSKLPSACFVLGELDVLRTEGEQFGKKLEEAGVKADINIMKGQPHPFIAMDSALEAGSRAITLFCDALYKAMYSA</sequence>
<dbReference type="InterPro" id="IPR029058">
    <property type="entry name" value="AB_hydrolase_fold"/>
</dbReference>
<dbReference type="Proteomes" id="UP001408356">
    <property type="component" value="Unassembled WGS sequence"/>
</dbReference>
<dbReference type="PANTHER" id="PTHR48081:SF8">
    <property type="entry name" value="ALPHA_BETA HYDROLASE FOLD-3 DOMAIN-CONTAINING PROTEIN-RELATED"/>
    <property type="match status" value="1"/>
</dbReference>
<keyword evidence="4" id="KW-1185">Reference proteome</keyword>
<dbReference type="Gene3D" id="3.40.50.1820">
    <property type="entry name" value="alpha/beta hydrolase"/>
    <property type="match status" value="1"/>
</dbReference>
<dbReference type="GO" id="GO:0016787">
    <property type="term" value="F:hydrolase activity"/>
    <property type="evidence" value="ECO:0007669"/>
    <property type="project" value="UniProtKB-KW"/>
</dbReference>
<evidence type="ECO:0000313" key="3">
    <source>
        <dbReference type="EMBL" id="KAK9420743.1"/>
    </source>
</evidence>
<accession>A0ABR2V1E3</accession>
<feature type="domain" description="Alpha/beta hydrolase fold-3" evidence="2">
    <location>
        <begin position="99"/>
        <end position="309"/>
    </location>
</feature>
<reference evidence="3 4" key="1">
    <citation type="journal article" date="2024" name="J. Plant Pathol.">
        <title>Sequence and assembly of the genome of Seiridium unicorne, isolate CBS 538.82, causal agent of cypress canker disease.</title>
        <authorList>
            <person name="Scali E."/>
            <person name="Rocca G.D."/>
            <person name="Danti R."/>
            <person name="Garbelotto M."/>
            <person name="Barberini S."/>
            <person name="Baroncelli R."/>
            <person name="Emiliani G."/>
        </authorList>
    </citation>
    <scope>NUCLEOTIDE SEQUENCE [LARGE SCALE GENOMIC DNA]</scope>
    <source>
        <strain evidence="3 4">BM-138-508</strain>
    </source>
</reference>
<evidence type="ECO:0000256" key="1">
    <source>
        <dbReference type="ARBA" id="ARBA00022801"/>
    </source>
</evidence>
<dbReference type="SUPFAM" id="SSF53474">
    <property type="entry name" value="alpha/beta-Hydrolases"/>
    <property type="match status" value="1"/>
</dbReference>
<organism evidence="3 4">
    <name type="scientific">Seiridium unicorne</name>
    <dbReference type="NCBI Taxonomy" id="138068"/>
    <lineage>
        <taxon>Eukaryota</taxon>
        <taxon>Fungi</taxon>
        <taxon>Dikarya</taxon>
        <taxon>Ascomycota</taxon>
        <taxon>Pezizomycotina</taxon>
        <taxon>Sordariomycetes</taxon>
        <taxon>Xylariomycetidae</taxon>
        <taxon>Amphisphaeriales</taxon>
        <taxon>Sporocadaceae</taxon>
        <taxon>Seiridium</taxon>
    </lineage>
</organism>
<dbReference type="EMBL" id="JARVKF010000223">
    <property type="protein sequence ID" value="KAK9420743.1"/>
    <property type="molecule type" value="Genomic_DNA"/>
</dbReference>
<protein>
    <submittedName>
        <fullName evidence="3">Alpha/beta hydrolase fold-domain-containing protein</fullName>
    </submittedName>
</protein>
<dbReference type="Pfam" id="PF07859">
    <property type="entry name" value="Abhydrolase_3"/>
    <property type="match status" value="1"/>
</dbReference>
<dbReference type="InterPro" id="IPR050300">
    <property type="entry name" value="GDXG_lipolytic_enzyme"/>
</dbReference>
<proteinExistence type="predicted"/>
<dbReference type="PANTHER" id="PTHR48081">
    <property type="entry name" value="AB HYDROLASE SUPERFAMILY PROTEIN C4A8.06C"/>
    <property type="match status" value="1"/>
</dbReference>
<keyword evidence="1 3" id="KW-0378">Hydrolase</keyword>
<gene>
    <name evidence="3" type="ORF">SUNI508_00834</name>
</gene>
<name>A0ABR2V1E3_9PEZI</name>